<comment type="caution">
    <text evidence="1">The sequence shown here is derived from an EMBL/GenBank/DDBJ whole genome shotgun (WGS) entry which is preliminary data.</text>
</comment>
<dbReference type="EMBL" id="BART01032787">
    <property type="protein sequence ID" value="GAH14733.1"/>
    <property type="molecule type" value="Genomic_DNA"/>
</dbReference>
<feature type="non-terminal residue" evidence="1">
    <location>
        <position position="136"/>
    </location>
</feature>
<name>X1F1N2_9ZZZZ</name>
<dbReference type="AlphaFoldDB" id="X1F1N2"/>
<reference evidence="1" key="1">
    <citation type="journal article" date="2014" name="Front. Microbiol.">
        <title>High frequency of phylogenetically diverse reductive dehalogenase-homologous genes in deep subseafloor sedimentary metagenomes.</title>
        <authorList>
            <person name="Kawai M."/>
            <person name="Futagami T."/>
            <person name="Toyoda A."/>
            <person name="Takaki Y."/>
            <person name="Nishi S."/>
            <person name="Hori S."/>
            <person name="Arai W."/>
            <person name="Tsubouchi T."/>
            <person name="Morono Y."/>
            <person name="Uchiyama I."/>
            <person name="Ito T."/>
            <person name="Fujiyama A."/>
            <person name="Inagaki F."/>
            <person name="Takami H."/>
        </authorList>
    </citation>
    <scope>NUCLEOTIDE SEQUENCE</scope>
    <source>
        <strain evidence="1">Expedition CK06-06</strain>
    </source>
</reference>
<proteinExistence type="predicted"/>
<gene>
    <name evidence="1" type="ORF">S01H4_56560</name>
</gene>
<accession>X1F1N2</accession>
<organism evidence="1">
    <name type="scientific">marine sediment metagenome</name>
    <dbReference type="NCBI Taxonomy" id="412755"/>
    <lineage>
        <taxon>unclassified sequences</taxon>
        <taxon>metagenomes</taxon>
        <taxon>ecological metagenomes</taxon>
    </lineage>
</organism>
<protein>
    <submittedName>
        <fullName evidence="1">Uncharacterized protein</fullName>
    </submittedName>
</protein>
<sequence length="136" mass="16037">MTGKGLRPSELIRTAITAGGSYRKQDMLSDIRMFEDRLRHETQIMQTPFNQKVPISYMTETGLNQDVKYRVHGYVTMYDEETDTYLRKKASFYTNDYAETGDYSESFIKAYWQKYQEEALEVSEFEVRAVEHNTLL</sequence>
<evidence type="ECO:0000313" key="1">
    <source>
        <dbReference type="EMBL" id="GAH14733.1"/>
    </source>
</evidence>